<protein>
    <submittedName>
        <fullName evidence="7">Arylsulfatase</fullName>
    </submittedName>
</protein>
<evidence type="ECO:0000256" key="5">
    <source>
        <dbReference type="SAM" id="SignalP"/>
    </source>
</evidence>
<dbReference type="PANTHER" id="PTHR42693:SF43">
    <property type="entry name" value="BLL2667 PROTEIN"/>
    <property type="match status" value="1"/>
</dbReference>
<name>A0A261SSQ5_9BORD</name>
<keyword evidence="2" id="KW-0479">Metal-binding</keyword>
<dbReference type="GO" id="GO:0016787">
    <property type="term" value="F:hydrolase activity"/>
    <property type="evidence" value="ECO:0007669"/>
    <property type="project" value="UniProtKB-KW"/>
</dbReference>
<dbReference type="EMBL" id="NEVL01000001">
    <property type="protein sequence ID" value="OZI40408.1"/>
    <property type="molecule type" value="Genomic_DNA"/>
</dbReference>
<dbReference type="SUPFAM" id="SSF49899">
    <property type="entry name" value="Concanavalin A-like lectins/glucanases"/>
    <property type="match status" value="1"/>
</dbReference>
<dbReference type="InterPro" id="IPR024607">
    <property type="entry name" value="Sulfatase_CS"/>
</dbReference>
<dbReference type="SUPFAM" id="SSF53649">
    <property type="entry name" value="Alkaline phosphatase-like"/>
    <property type="match status" value="1"/>
</dbReference>
<dbReference type="Proteomes" id="UP000217005">
    <property type="component" value="Unassembled WGS sequence"/>
</dbReference>
<feature type="chain" id="PRO_5012356551" evidence="5">
    <location>
        <begin position="34"/>
        <end position="814"/>
    </location>
</feature>
<evidence type="ECO:0000256" key="2">
    <source>
        <dbReference type="ARBA" id="ARBA00022723"/>
    </source>
</evidence>
<comment type="similarity">
    <text evidence="1">Belongs to the sulfatase family.</text>
</comment>
<sequence>MKRAFLNRSGWHKISGFALIAAILLGAGAQAWAQAAPAGKKEANTPEDMFDRTVLPISPYQKVGKLAPTIKGSDPIKWPVEVSAPEGAPNILLIMTDDVGFGATELFGGAIPTPTYDRLAKNGLKYNNFFTTAVCSPSRAALITGRNHHVASTGIIMEFSTPYPGYHSLVSKSVATIGEILTSNGYGTSWFGKNHNVPDWQTTPAGPFYLWPTGLGFEYFYGFLGADAHQFRPAIYEGTTPLDPYLGKEETYTLNEDMADRAIKWIRTQKAVSPDKPFLAYYTPGTNHAPHHAPKEWIDKFKGKFDMGWDELRKQTFERQKKLGVIPQNAVLPPTPEEYKRWDSLSPDMKKVTARQMEAYAAALAHADYEIGRVIDTIDKLGELDNTLVIYIQGDNGSSAEDPTPDGIGMTSEIVTIVNKFNDTPEFMIKNIDEIGGMWMQNHFARGWAHAMNTPYQWDKKLASHLGGSKTSMVVSWPARIKKTGEMRSQFVHITDIVPTILEAAHLPTPKKVNGAEQVPMNGTSFLYTFDDAKAPERHTTQYFEIIANRAIYHDGWMASTTPVISPWSAPLSKKPDSVEDYNWELYNLKEDFTQSKDLAKQHPEKLAELKKLFDSEARKNQVYPLDDRYVERVLPENRPQHNVGRNSYTYFDGVTRITEGMAPNMKNTSYSVTAEVVVPDAGANGILMTQGGYFGGNALLLMEGKPTFLYARSHYPEHKYKVQAPDKLAPGKHTVKVDFAYDGGGAGKGGTATIYVDGKQVAQGRIDQTVPVRVSADETLDIGEDTGTPIVRDYQVPFRFSGEIEKVVIDLKS</sequence>
<gene>
    <name evidence="7" type="ORF">CEG14_01170</name>
</gene>
<dbReference type="RefSeq" id="WP_094824526.1">
    <property type="nucleotide sequence ID" value="NZ_NEVL01000001.1"/>
</dbReference>
<dbReference type="InterPro" id="IPR017850">
    <property type="entry name" value="Alkaline_phosphatase_core_sf"/>
</dbReference>
<dbReference type="PANTHER" id="PTHR42693">
    <property type="entry name" value="ARYLSULFATASE FAMILY MEMBER"/>
    <property type="match status" value="1"/>
</dbReference>
<evidence type="ECO:0000313" key="8">
    <source>
        <dbReference type="Proteomes" id="UP000217005"/>
    </source>
</evidence>
<evidence type="ECO:0000256" key="4">
    <source>
        <dbReference type="ARBA" id="ARBA00022837"/>
    </source>
</evidence>
<evidence type="ECO:0000259" key="6">
    <source>
        <dbReference type="Pfam" id="PF00884"/>
    </source>
</evidence>
<evidence type="ECO:0000256" key="1">
    <source>
        <dbReference type="ARBA" id="ARBA00008779"/>
    </source>
</evidence>
<accession>A0A261SSQ5</accession>
<feature type="signal peptide" evidence="5">
    <location>
        <begin position="1"/>
        <end position="33"/>
    </location>
</feature>
<proteinExistence type="inferred from homology"/>
<dbReference type="Pfam" id="PF00884">
    <property type="entry name" value="Sulfatase"/>
    <property type="match status" value="1"/>
</dbReference>
<evidence type="ECO:0000256" key="3">
    <source>
        <dbReference type="ARBA" id="ARBA00022801"/>
    </source>
</evidence>
<dbReference type="Gene3D" id="3.30.1120.10">
    <property type="match status" value="1"/>
</dbReference>
<evidence type="ECO:0000313" key="7">
    <source>
        <dbReference type="EMBL" id="OZI40408.1"/>
    </source>
</evidence>
<dbReference type="GO" id="GO:0046872">
    <property type="term" value="F:metal ion binding"/>
    <property type="evidence" value="ECO:0007669"/>
    <property type="project" value="UniProtKB-KW"/>
</dbReference>
<dbReference type="OrthoDB" id="9766107at2"/>
<reference evidence="7 8" key="1">
    <citation type="submission" date="2017-05" db="EMBL/GenBank/DDBJ databases">
        <title>Complete and WGS of Bordetella genogroups.</title>
        <authorList>
            <person name="Spilker T."/>
            <person name="LiPuma J."/>
        </authorList>
    </citation>
    <scope>NUCLEOTIDE SEQUENCE [LARGE SCALE GENOMIC DNA]</scope>
    <source>
        <strain evidence="7 8">AU17610</strain>
    </source>
</reference>
<comment type="caution">
    <text evidence="7">The sequence shown here is derived from an EMBL/GenBank/DDBJ whole genome shotgun (WGS) entry which is preliminary data.</text>
</comment>
<keyword evidence="3" id="KW-0378">Hydrolase</keyword>
<organism evidence="7 8">
    <name type="scientific">Bordetella genomosp. 1</name>
    <dbReference type="NCBI Taxonomy" id="1395607"/>
    <lineage>
        <taxon>Bacteria</taxon>
        <taxon>Pseudomonadati</taxon>
        <taxon>Pseudomonadota</taxon>
        <taxon>Betaproteobacteria</taxon>
        <taxon>Burkholderiales</taxon>
        <taxon>Alcaligenaceae</taxon>
        <taxon>Bordetella</taxon>
    </lineage>
</organism>
<dbReference type="CDD" id="cd16025">
    <property type="entry name" value="PAS_like"/>
    <property type="match status" value="1"/>
</dbReference>
<dbReference type="InterPro" id="IPR050738">
    <property type="entry name" value="Sulfatase"/>
</dbReference>
<dbReference type="Gene3D" id="3.40.720.10">
    <property type="entry name" value="Alkaline Phosphatase, subunit A"/>
    <property type="match status" value="1"/>
</dbReference>
<keyword evidence="4" id="KW-0106">Calcium</keyword>
<dbReference type="InterPro" id="IPR000917">
    <property type="entry name" value="Sulfatase_N"/>
</dbReference>
<dbReference type="InterPro" id="IPR013320">
    <property type="entry name" value="ConA-like_dom_sf"/>
</dbReference>
<feature type="domain" description="Sulfatase N-terminal" evidence="6">
    <location>
        <begin position="89"/>
        <end position="506"/>
    </location>
</feature>
<dbReference type="AlphaFoldDB" id="A0A261SSQ5"/>
<dbReference type="PROSITE" id="PS00523">
    <property type="entry name" value="SULFATASE_1"/>
    <property type="match status" value="1"/>
</dbReference>
<keyword evidence="5" id="KW-0732">Signal</keyword>